<dbReference type="PANTHER" id="PTHR32196">
    <property type="entry name" value="ABC TRANSPORTER PERMEASE PROTEIN YPHD-RELATED-RELATED"/>
    <property type="match status" value="1"/>
</dbReference>
<evidence type="ECO:0000256" key="8">
    <source>
        <dbReference type="SAM" id="Phobius"/>
    </source>
</evidence>
<proteinExistence type="predicted"/>
<evidence type="ECO:0000256" key="7">
    <source>
        <dbReference type="ARBA" id="ARBA00023136"/>
    </source>
</evidence>
<dbReference type="AlphaFoldDB" id="A0A6J6C438"/>
<dbReference type="CDD" id="cd06579">
    <property type="entry name" value="TM_PBP1_transp_AraH_like"/>
    <property type="match status" value="1"/>
</dbReference>
<feature type="transmembrane region" description="Helical" evidence="8">
    <location>
        <begin position="376"/>
        <end position="393"/>
    </location>
</feature>
<dbReference type="EMBL" id="CAEZSR010000012">
    <property type="protein sequence ID" value="CAB4545058.1"/>
    <property type="molecule type" value="Genomic_DNA"/>
</dbReference>
<feature type="transmembrane region" description="Helical" evidence="8">
    <location>
        <begin position="73"/>
        <end position="94"/>
    </location>
</feature>
<gene>
    <name evidence="9" type="ORF">UFOPK1493_00594</name>
</gene>
<keyword evidence="5 8" id="KW-0812">Transmembrane</keyword>
<dbReference type="GO" id="GO:0005886">
    <property type="term" value="C:plasma membrane"/>
    <property type="evidence" value="ECO:0007669"/>
    <property type="project" value="UniProtKB-SubCell"/>
</dbReference>
<organism evidence="9">
    <name type="scientific">freshwater metagenome</name>
    <dbReference type="NCBI Taxonomy" id="449393"/>
    <lineage>
        <taxon>unclassified sequences</taxon>
        <taxon>metagenomes</taxon>
        <taxon>ecological metagenomes</taxon>
    </lineage>
</organism>
<keyword evidence="3" id="KW-1003">Cell membrane</keyword>
<evidence type="ECO:0000256" key="6">
    <source>
        <dbReference type="ARBA" id="ARBA00022989"/>
    </source>
</evidence>
<dbReference type="GO" id="GO:0022857">
    <property type="term" value="F:transmembrane transporter activity"/>
    <property type="evidence" value="ECO:0007669"/>
    <property type="project" value="InterPro"/>
</dbReference>
<name>A0A6J6C438_9ZZZZ</name>
<evidence type="ECO:0000313" key="9">
    <source>
        <dbReference type="EMBL" id="CAB4545058.1"/>
    </source>
</evidence>
<feature type="transmembrane region" description="Helical" evidence="8">
    <location>
        <begin position="323"/>
        <end position="341"/>
    </location>
</feature>
<reference evidence="9" key="1">
    <citation type="submission" date="2020-05" db="EMBL/GenBank/DDBJ databases">
        <authorList>
            <person name="Chiriac C."/>
            <person name="Salcher M."/>
            <person name="Ghai R."/>
            <person name="Kavagutti S V."/>
        </authorList>
    </citation>
    <scope>NUCLEOTIDE SEQUENCE</scope>
</reference>
<feature type="transmembrane region" description="Helical" evidence="8">
    <location>
        <begin position="170"/>
        <end position="191"/>
    </location>
</feature>
<keyword evidence="6 8" id="KW-1133">Transmembrane helix</keyword>
<feature type="transmembrane region" description="Helical" evidence="8">
    <location>
        <begin position="142"/>
        <end position="163"/>
    </location>
</feature>
<dbReference type="InterPro" id="IPR001851">
    <property type="entry name" value="ABC_transp_permease"/>
</dbReference>
<feature type="transmembrane region" description="Helical" evidence="8">
    <location>
        <begin position="240"/>
        <end position="260"/>
    </location>
</feature>
<keyword evidence="4" id="KW-0997">Cell inner membrane</keyword>
<protein>
    <submittedName>
        <fullName evidence="9">Unannotated protein</fullName>
    </submittedName>
</protein>
<feature type="transmembrane region" description="Helical" evidence="8">
    <location>
        <begin position="289"/>
        <end position="311"/>
    </location>
</feature>
<accession>A0A6J6C438</accession>
<evidence type="ECO:0000256" key="5">
    <source>
        <dbReference type="ARBA" id="ARBA00022692"/>
    </source>
</evidence>
<evidence type="ECO:0000256" key="2">
    <source>
        <dbReference type="ARBA" id="ARBA00022448"/>
    </source>
</evidence>
<comment type="subcellular location">
    <subcellularLocation>
        <location evidence="1">Cell membrane</location>
        <topology evidence="1">Multi-pass membrane protein</topology>
    </subcellularLocation>
</comment>
<evidence type="ECO:0000256" key="3">
    <source>
        <dbReference type="ARBA" id="ARBA00022475"/>
    </source>
</evidence>
<evidence type="ECO:0000256" key="4">
    <source>
        <dbReference type="ARBA" id="ARBA00022519"/>
    </source>
</evidence>
<dbReference type="Pfam" id="PF02653">
    <property type="entry name" value="BPD_transp_2"/>
    <property type="match status" value="1"/>
</dbReference>
<evidence type="ECO:0000256" key="1">
    <source>
        <dbReference type="ARBA" id="ARBA00004651"/>
    </source>
</evidence>
<keyword evidence="7 8" id="KW-0472">Membrane</keyword>
<sequence length="400" mass="41502">MTTTEMAIDAHAVDAAPAGRRAADQPDRGQRALAITSRYGTLIFLGVLMLLFTVLSEVVLGEQRFLTGANLSLVLRQSAVLAILAGGLTLVLILGEFDLSVAATLTLGGAMFAQFAQGDYVFTWPTIPFTDIGGGAIFGAGWQANVLFAFVAAIGFGLLVGVLNGVIVSYFGVTAFIATLGIAGIVEGYLIRLTDGRSVQLPKNITDTAQGTLLGWKAPDSWSWGPSLFGRTFQIDFSGLSLPLISLAAAVVLALLWLVLNHTEAGRRMDAVGGNPEASRLAGINVKRYRLAAFVICASVGAFAGIVLAAGRTGSAVTLVGNQSSYLLQAFTACFLGAVTLKEGEFHIIGTIVGVALMTVTFSGLIILGVPGYAQTIANGAILVAALTFAGLARKAATRT</sequence>
<dbReference type="PANTHER" id="PTHR32196:SF21">
    <property type="entry name" value="ABC TRANSPORTER PERMEASE PROTEIN YPHD-RELATED"/>
    <property type="match status" value="1"/>
</dbReference>
<feature type="transmembrane region" description="Helical" evidence="8">
    <location>
        <begin position="39"/>
        <end position="61"/>
    </location>
</feature>
<feature type="transmembrane region" description="Helical" evidence="8">
    <location>
        <begin position="348"/>
        <end position="370"/>
    </location>
</feature>
<keyword evidence="2" id="KW-0813">Transport</keyword>